<reference evidence="3" key="1">
    <citation type="submission" date="2024-05" db="EMBL/GenBank/DDBJ databases">
        <title>Draft genome assemblies of 36 bacteria isolated from hibernating arctic ground squirrels.</title>
        <authorList>
            <person name="McKee H."/>
            <person name="Mullen L."/>
            <person name="Drown D.M."/>
            <person name="Duddleston K.N."/>
        </authorList>
    </citation>
    <scope>NUCLEOTIDE SEQUENCE</scope>
    <source>
        <strain evidence="3">AN1007</strain>
    </source>
</reference>
<evidence type="ECO:0000256" key="2">
    <source>
        <dbReference type="SAM" id="Phobius"/>
    </source>
</evidence>
<evidence type="ECO:0000256" key="1">
    <source>
        <dbReference type="SAM" id="Coils"/>
    </source>
</evidence>
<protein>
    <submittedName>
        <fullName evidence="3">Uncharacterized protein</fullName>
    </submittedName>
</protein>
<keyword evidence="1" id="KW-0175">Coiled coil</keyword>
<sequence length="212" mass="25304">MSEIDYTGLLTIPVLTAIFTTGALLIKEWFQSSNATKRALTEKKLVELYNHLYSIVIRYEKRLHFTYREEVYAIDPNGNEKTHEIPETEDPEVWEEAIKKASEEIYNKIHLLEYEDLILWIKVENGLQEEYAIEDYSVNKAFSYRNFSKSVKKSYGRLYNEFHLSTRKRKKARIKELKIDLKNIKRNPFMEKDEKTKKKKAIKEEIKTIKRT</sequence>
<feature type="transmembrane region" description="Helical" evidence="2">
    <location>
        <begin position="6"/>
        <end position="26"/>
    </location>
</feature>
<proteinExistence type="predicted"/>
<organism evidence="3">
    <name type="scientific">Paenibacillus sp. AN1007</name>
    <dbReference type="NCBI Taxonomy" id="3151385"/>
    <lineage>
        <taxon>Bacteria</taxon>
        <taxon>Bacillati</taxon>
        <taxon>Bacillota</taxon>
        <taxon>Bacilli</taxon>
        <taxon>Bacillales</taxon>
        <taxon>Paenibacillaceae</taxon>
        <taxon>Paenibacillus</taxon>
    </lineage>
</organism>
<gene>
    <name evidence="3" type="ORF">ABXS70_05130</name>
</gene>
<dbReference type="EMBL" id="CP159992">
    <property type="protein sequence ID" value="XCP96099.1"/>
    <property type="molecule type" value="Genomic_DNA"/>
</dbReference>
<keyword evidence="2" id="KW-0472">Membrane</keyword>
<feature type="coiled-coil region" evidence="1">
    <location>
        <begin position="167"/>
        <end position="212"/>
    </location>
</feature>
<keyword evidence="2" id="KW-0812">Transmembrane</keyword>
<name>A0AAU8NHY9_9BACL</name>
<accession>A0AAU8NHY9</accession>
<dbReference type="RefSeq" id="WP_366294380.1">
    <property type="nucleotide sequence ID" value="NZ_CP159992.1"/>
</dbReference>
<evidence type="ECO:0000313" key="3">
    <source>
        <dbReference type="EMBL" id="XCP96099.1"/>
    </source>
</evidence>
<dbReference type="AlphaFoldDB" id="A0AAU8NHY9"/>
<keyword evidence="2" id="KW-1133">Transmembrane helix</keyword>